<feature type="chain" id="PRO_5010229450" evidence="4">
    <location>
        <begin position="25"/>
        <end position="596"/>
    </location>
</feature>
<dbReference type="SUPFAM" id="SSF48452">
    <property type="entry name" value="TPR-like"/>
    <property type="match status" value="1"/>
</dbReference>
<evidence type="ECO:0000256" key="1">
    <source>
        <dbReference type="ARBA" id="ARBA00022737"/>
    </source>
</evidence>
<accession>A0A1S1N6R7</accession>
<feature type="repeat" description="TPR" evidence="3">
    <location>
        <begin position="85"/>
        <end position="118"/>
    </location>
</feature>
<dbReference type="OrthoDB" id="9799367at2"/>
<gene>
    <name evidence="5" type="ORF">BIW53_10580</name>
</gene>
<evidence type="ECO:0000256" key="3">
    <source>
        <dbReference type="PROSITE-ProRule" id="PRU00339"/>
    </source>
</evidence>
<dbReference type="InterPro" id="IPR011990">
    <property type="entry name" value="TPR-like_helical_dom_sf"/>
</dbReference>
<dbReference type="STRING" id="327939.BIW53_10580"/>
<dbReference type="InterPro" id="IPR029045">
    <property type="entry name" value="ClpP/crotonase-like_dom_sf"/>
</dbReference>
<proteinExistence type="predicted"/>
<keyword evidence="2 3" id="KW-0802">TPR repeat</keyword>
<dbReference type="Gene3D" id="1.25.40.10">
    <property type="entry name" value="Tetratricopeptide repeat domain"/>
    <property type="match status" value="1"/>
</dbReference>
<name>A0A1S1N6R7_9GAMM</name>
<keyword evidence="4" id="KW-0732">Signal</keyword>
<dbReference type="Pfam" id="PF07719">
    <property type="entry name" value="TPR_2"/>
    <property type="match status" value="1"/>
</dbReference>
<evidence type="ECO:0000313" key="6">
    <source>
        <dbReference type="Proteomes" id="UP000180253"/>
    </source>
</evidence>
<sequence>MLYMSGRVLLSTLLLAVMSLNAGAVQNKATEMVNQADNVYLASQVKNPIDYLSDKQQAVQLAKQGQWQQAKPLLEKLTKQYQNDGATWYLLGLAYFNHKQWLEAVSAFEQALSLGYRLTGIPNGASTPNDLMVKIAQAYGFAGQQSKTIEWLNKALAARWDDKPKLAGRSLFSRDTMAAFKGMENSDEFKRVAGVIDTQDISRDAGWRSDLAYLYAEIQRLHVNPFHSISQADFKARVDALHKRIPKLSDQQIVFGFMQLIGLLNNGHNILIPAWGEHGNFAQLPVQFYLFNDGLYIVAASDEYQHLIGSKVERIGDVSVAKAIELVGSINARDNQMQQSWLAPYYLSLVPVLQGLGIVSAKQAVTLTLRKQDEQFTVTPKARAMRFGGFPKLPKLPKLRASELPTYLKHNDRPYWHELFAEQSLLYVQVNDVRNRKDVSLAEFSAQLRDIIISKDIKHLVLDLRHNSGGNGSITPPLIALTAFFELYKPQGHLFVMVGRNTFSAGHDILVKVQAITNPIIVGEPSGTRPNTIGESGWFNLPYSRQHGLLSSQFHQTSVPEDHRIWVAPDLPIELSAKDYFAGKDSALEAIFSLSK</sequence>
<dbReference type="InterPro" id="IPR013105">
    <property type="entry name" value="TPR_2"/>
</dbReference>
<dbReference type="Gene3D" id="3.90.226.10">
    <property type="entry name" value="2-enoyl-CoA Hydratase, Chain A, domain 1"/>
    <property type="match status" value="2"/>
</dbReference>
<dbReference type="PROSITE" id="PS50005">
    <property type="entry name" value="TPR"/>
    <property type="match status" value="1"/>
</dbReference>
<protein>
    <submittedName>
        <fullName evidence="5">Uncharacterized protein</fullName>
    </submittedName>
</protein>
<reference evidence="5 6" key="1">
    <citation type="submission" date="2016-10" db="EMBL/GenBank/DDBJ databases">
        <title>Pseudoalteromonas amylolytica sp. nov., isolated from the surface seawater.</title>
        <authorList>
            <person name="Wu Y.-H."/>
            <person name="Cheng H."/>
            <person name="Jin X.-B."/>
            <person name="Wang C.-S."/>
            <person name="Xu X.-W."/>
        </authorList>
    </citation>
    <scope>NUCLEOTIDE SEQUENCE [LARGE SCALE GENOMIC DNA]</scope>
    <source>
        <strain evidence="5 6">JCM 12483</strain>
    </source>
</reference>
<evidence type="ECO:0000256" key="2">
    <source>
        <dbReference type="ARBA" id="ARBA00022803"/>
    </source>
</evidence>
<dbReference type="InterPro" id="IPR019734">
    <property type="entry name" value="TPR_rpt"/>
</dbReference>
<evidence type="ECO:0000256" key="4">
    <source>
        <dbReference type="SAM" id="SignalP"/>
    </source>
</evidence>
<keyword evidence="1" id="KW-0677">Repeat</keyword>
<organism evidence="5 6">
    <name type="scientific">Pseudoalteromonas byunsanensis</name>
    <dbReference type="NCBI Taxonomy" id="327939"/>
    <lineage>
        <taxon>Bacteria</taxon>
        <taxon>Pseudomonadati</taxon>
        <taxon>Pseudomonadota</taxon>
        <taxon>Gammaproteobacteria</taxon>
        <taxon>Alteromonadales</taxon>
        <taxon>Pseudoalteromonadaceae</taxon>
        <taxon>Pseudoalteromonas</taxon>
    </lineage>
</organism>
<keyword evidence="6" id="KW-1185">Reference proteome</keyword>
<dbReference type="RefSeq" id="WP_070991848.1">
    <property type="nucleotide sequence ID" value="NZ_CBCSHD010000002.1"/>
</dbReference>
<dbReference type="SUPFAM" id="SSF52096">
    <property type="entry name" value="ClpP/crotonase"/>
    <property type="match status" value="1"/>
</dbReference>
<feature type="signal peptide" evidence="4">
    <location>
        <begin position="1"/>
        <end position="24"/>
    </location>
</feature>
<dbReference type="EMBL" id="MNAN01000031">
    <property type="protein sequence ID" value="OHU95164.1"/>
    <property type="molecule type" value="Genomic_DNA"/>
</dbReference>
<dbReference type="Proteomes" id="UP000180253">
    <property type="component" value="Unassembled WGS sequence"/>
</dbReference>
<comment type="caution">
    <text evidence="5">The sequence shown here is derived from an EMBL/GenBank/DDBJ whole genome shotgun (WGS) entry which is preliminary data.</text>
</comment>
<evidence type="ECO:0000313" key="5">
    <source>
        <dbReference type="EMBL" id="OHU95164.1"/>
    </source>
</evidence>
<dbReference type="AlphaFoldDB" id="A0A1S1N6R7"/>